<keyword evidence="1" id="KW-0647">Proteasome</keyword>
<evidence type="ECO:0000313" key="2">
    <source>
        <dbReference type="Proteomes" id="UP001140234"/>
    </source>
</evidence>
<proteinExistence type="predicted"/>
<dbReference type="Proteomes" id="UP001140234">
    <property type="component" value="Unassembled WGS sequence"/>
</dbReference>
<protein>
    <submittedName>
        <fullName evidence="1">Proteasome component M29</fullName>
    </submittedName>
</protein>
<comment type="caution">
    <text evidence="1">The sequence shown here is derived from an EMBL/GenBank/DDBJ whole genome shotgun (WGS) entry which is preliminary data.</text>
</comment>
<reference evidence="1" key="1">
    <citation type="submission" date="2022-07" db="EMBL/GenBank/DDBJ databases">
        <title>Phylogenomic reconstructions and comparative analyses of Kickxellomycotina fungi.</title>
        <authorList>
            <person name="Reynolds N.K."/>
            <person name="Stajich J.E."/>
            <person name="Barry K."/>
            <person name="Grigoriev I.V."/>
            <person name="Crous P."/>
            <person name="Smith M.E."/>
        </authorList>
    </citation>
    <scope>NUCLEOTIDE SEQUENCE</scope>
    <source>
        <strain evidence="1">CBS 109366</strain>
    </source>
</reference>
<name>A0ACC1K2E4_9FUNG</name>
<feature type="non-terminal residue" evidence="1">
    <location>
        <position position="1916"/>
    </location>
</feature>
<gene>
    <name evidence="1" type="primary">ECM29</name>
    <name evidence="1" type="ORF">IWQ57_001842</name>
</gene>
<sequence length="1916" mass="200502">MTDAADIELIESLRLRFALAESDEQLQRLVAGLLVPLLDKLDVATAPVRTKAIGLLGQINKKLRGRAAVSLPTPALLESTFGGSATAAGFSQGFRLMYVAMAMDSAADEHLVAAIPLLLGAMSSRPRSQQTILGAALLTAVLRAPELTEDQLRALGLADKPAQAEALVALARDLFLYHGAQHKADGAGRSVPDGLCESRLQLVTNDAKAPWTEGGQPLQALKFRLLHIVGSGIAFPADMAARVHELRLLALTCAGSDRYFQQVSDRGKDAVKRMCPVDAESPTFVQLAYASILGGPVDAGPENARTPVPAAVELKLLELLSRSVLAVASYDKWSRVVRTSVAGAKSPARLRQHGMAFLLWAIGNAPVAQLAPEAASLVRLIWDVVRHITAAGATPSASDLALRGTAYVALGALAKRLPDADLDRLGQLEAMFAAFATEPVDVRQSIQEGLLAMLPTVQAQTLPAASRQSLLRLLQAQLESPVYQAGYCALRYAIAAFPFSDMEARWLCILALASSKPGISKLAQSGLKIEPSALASSSSGGGADVPHPRDALPFLCEKASAVVSGSTTRAGTLAGIANPHVYGGMLAFGRSVLLAAGATMAVGASDGPTVSAPDLDFINGTTALATPLQQSCMRRALADAPAAGWLEAVYAVLSATPLDEPALVAKALQYLVELLSLGPQALSAGLIARADRLLAQLNSRALDAQLHAARALSIVYGMKLLADVRAGSCAGDSFWDDQVPAQLRQFAAEAAAPVQPKLLDRQRGLAVALGSLFCGLHVAQRVSGRSWAELGLEPLGAALGTARSAVVDGLCRAGEAGTHPTVAVAWCTAAGEIVRLGGAADDGARVLEAASGLLKHAGNAQVYDGALALLSDIALGTPAMAPELISVLRQAAGAASSTQLDAHFRGGEALARALGRFECTLAQAAWAFPVEPAAVYGEDGVGANVPGLDALLEAITTGMARSAVKHERQAAAVWSLALVQSCPGVGALRPWLSRLHACLCTLLSDRSEQTQEVASRALGLIYNMADAALREDMVYSLISLFGGGRRGERRPGVDGDMASVQRALHQQIQSDEPLLEQESLGQTPDGHAVNTTYKSILSLASDMQNPALVYQFMQLATHAALWNSRCGAAYGVASIIEQAHDAVKPYLASMVPKLYRYTFDPSPQTRLAMKSIWSALVGPAAQQQQQQQDGPAGGAAAEPGIVARHWDAIIEECLASMSQREWKVRESGCSALASAVAGADPAMVVPYLGRIWQMAFRALDDIKASVREAALGTCQALATATVAWCTPRAEPSASREKQAQAVVDVVVPYLVDSGVGSDAEDVRGFSMRLLLRLCKVSGRHLSAFVPAIAERLLESLSNMETQAANYLTFHADSHGISQDQLESLRLSAVKSSPMMQGIETVLEYLQPESMAALVPRLQRLIRHGLGLPTRAGCARTVVVLCVKRAELVRPHASALVKAISGSLAENSALQRQAWAAAIGYMAPMLSPAMFRSLLKHLEKVYFEQYDDEARGVAAQVLEQLAQRCPERLCENTAGPGTAAFVLFGCSDAAESVGAAFRSAWREYMLGLGGKLVGTDVAGLLGCAAGRIADDNWARRVQGAKAVASVARTVEREARASGADDSLAPAAAAAALAALAQTALPSLMQATRGRPWPGKEHVLGAIVDVCVARARIAAPGAGPEPQAELAAACEALVREMAQGEIPYRREVIKHYCVLVEYAPPAALGRAAAVLLEIAEALGAARPAPGGAAMDIDGDDSDGEAVLRRPQRLMLVAAAIDALRRTLVRTQGLDPATARAMCAVLHGIACAGVWNVRVASLECLAALLGSCAPAAAAAGAAGEFPVDVGLVLGAVEQCAAEARYVAVRTAALVALEAAAAVPRADCRAAEWRAQAAALLEQLAGDPAPSVAARAKELLAQWS</sequence>
<accession>A0ACC1K2E4</accession>
<dbReference type="EMBL" id="JANBUJ010000400">
    <property type="protein sequence ID" value="KAJ2772257.1"/>
    <property type="molecule type" value="Genomic_DNA"/>
</dbReference>
<organism evidence="1 2">
    <name type="scientific">Coemansia nantahalensis</name>
    <dbReference type="NCBI Taxonomy" id="2789366"/>
    <lineage>
        <taxon>Eukaryota</taxon>
        <taxon>Fungi</taxon>
        <taxon>Fungi incertae sedis</taxon>
        <taxon>Zoopagomycota</taxon>
        <taxon>Kickxellomycotina</taxon>
        <taxon>Kickxellomycetes</taxon>
        <taxon>Kickxellales</taxon>
        <taxon>Kickxellaceae</taxon>
        <taxon>Coemansia</taxon>
    </lineage>
</organism>
<keyword evidence="2" id="KW-1185">Reference proteome</keyword>
<evidence type="ECO:0000313" key="1">
    <source>
        <dbReference type="EMBL" id="KAJ2772257.1"/>
    </source>
</evidence>